<dbReference type="STRING" id="542762.A0A4S4D3Q4"/>
<protein>
    <recommendedName>
        <fullName evidence="9">Ribosomal RNA methyltransferase FtsJ domain-containing protein</fullName>
    </recommendedName>
</protein>
<dbReference type="Pfam" id="PF07970">
    <property type="entry name" value="COPIIcoated_ERV"/>
    <property type="match status" value="1"/>
</dbReference>
<keyword evidence="2" id="KW-0808">Transferase</keyword>
<evidence type="ECO:0008006" key="9">
    <source>
        <dbReference type="Google" id="ProtNLM"/>
    </source>
</evidence>
<proteinExistence type="predicted"/>
<dbReference type="Pfam" id="PF01728">
    <property type="entry name" value="FtsJ"/>
    <property type="match status" value="1"/>
</dbReference>
<dbReference type="GO" id="GO:0008175">
    <property type="term" value="F:tRNA methyltransferase activity"/>
    <property type="evidence" value="ECO:0007669"/>
    <property type="project" value="TreeGrafter"/>
</dbReference>
<accession>A0A4S4D3Q4</accession>
<feature type="compositionally biased region" description="Acidic residues" evidence="4">
    <location>
        <begin position="106"/>
        <end position="123"/>
    </location>
</feature>
<feature type="domain" description="Endoplasmic reticulum vesicle transporter C-terminal" evidence="6">
    <location>
        <begin position="79"/>
        <end position="104"/>
    </location>
</feature>
<keyword evidence="8" id="KW-1185">Reference proteome</keyword>
<dbReference type="InterPro" id="IPR029063">
    <property type="entry name" value="SAM-dependent_MTases_sf"/>
</dbReference>
<evidence type="ECO:0000256" key="4">
    <source>
        <dbReference type="SAM" id="MobiDB-lite"/>
    </source>
</evidence>
<comment type="caution">
    <text evidence="7">The sequence shown here is derived from an EMBL/GenBank/DDBJ whole genome shotgun (WGS) entry which is preliminary data.</text>
</comment>
<dbReference type="SUPFAM" id="SSF53335">
    <property type="entry name" value="S-adenosyl-L-methionine-dependent methyltransferases"/>
    <property type="match status" value="1"/>
</dbReference>
<keyword evidence="1" id="KW-0489">Methyltransferase</keyword>
<dbReference type="EMBL" id="SDRB02012906">
    <property type="protein sequence ID" value="THF96423.1"/>
    <property type="molecule type" value="Genomic_DNA"/>
</dbReference>
<dbReference type="GO" id="GO:0005737">
    <property type="term" value="C:cytoplasm"/>
    <property type="evidence" value="ECO:0007669"/>
    <property type="project" value="TreeGrafter"/>
</dbReference>
<dbReference type="InterPro" id="IPR050082">
    <property type="entry name" value="RNA_methyltr_RlmE"/>
</dbReference>
<evidence type="ECO:0000256" key="1">
    <source>
        <dbReference type="ARBA" id="ARBA00022603"/>
    </source>
</evidence>
<dbReference type="Proteomes" id="UP000306102">
    <property type="component" value="Unassembled WGS sequence"/>
</dbReference>
<feature type="domain" description="Ribosomal RNA methyltransferase FtsJ" evidence="5">
    <location>
        <begin position="21"/>
        <end position="58"/>
    </location>
</feature>
<reference evidence="7 8" key="1">
    <citation type="journal article" date="2018" name="Proc. Natl. Acad. Sci. U.S.A.">
        <title>Draft genome sequence of Camellia sinensis var. sinensis provides insights into the evolution of the tea genome and tea quality.</title>
        <authorList>
            <person name="Wei C."/>
            <person name="Yang H."/>
            <person name="Wang S."/>
            <person name="Zhao J."/>
            <person name="Liu C."/>
            <person name="Gao L."/>
            <person name="Xia E."/>
            <person name="Lu Y."/>
            <person name="Tai Y."/>
            <person name="She G."/>
            <person name="Sun J."/>
            <person name="Cao H."/>
            <person name="Tong W."/>
            <person name="Gao Q."/>
            <person name="Li Y."/>
            <person name="Deng W."/>
            <person name="Jiang X."/>
            <person name="Wang W."/>
            <person name="Chen Q."/>
            <person name="Zhang S."/>
            <person name="Li H."/>
            <person name="Wu J."/>
            <person name="Wang P."/>
            <person name="Li P."/>
            <person name="Shi C."/>
            <person name="Zheng F."/>
            <person name="Jian J."/>
            <person name="Huang B."/>
            <person name="Shan D."/>
            <person name="Shi M."/>
            <person name="Fang C."/>
            <person name="Yue Y."/>
            <person name="Li F."/>
            <person name="Li D."/>
            <person name="Wei S."/>
            <person name="Han B."/>
            <person name="Jiang C."/>
            <person name="Yin Y."/>
            <person name="Xia T."/>
            <person name="Zhang Z."/>
            <person name="Bennetzen J.L."/>
            <person name="Zhao S."/>
            <person name="Wan X."/>
        </authorList>
    </citation>
    <scope>NUCLEOTIDE SEQUENCE [LARGE SCALE GENOMIC DNA]</scope>
    <source>
        <strain evidence="8">cv. Shuchazao</strain>
        <tissue evidence="7">Leaf</tissue>
    </source>
</reference>
<evidence type="ECO:0000259" key="5">
    <source>
        <dbReference type="Pfam" id="PF01728"/>
    </source>
</evidence>
<sequence length="123" mass="14039">MGKASRDKRDIYYRKAKEEGWRARSAFKLLQIDEEFNIFEGVKHVVDLCAAPGSWSQIEKPLQRHGGRLEHNETYCGSCYGAEVSDDDCCNSCDEIRELYRKKDGSDDEYEPNSSSDDDDSDG</sequence>
<gene>
    <name evidence="7" type="ORF">TEA_009666</name>
</gene>
<evidence type="ECO:0000256" key="2">
    <source>
        <dbReference type="ARBA" id="ARBA00022679"/>
    </source>
</evidence>
<evidence type="ECO:0000313" key="8">
    <source>
        <dbReference type="Proteomes" id="UP000306102"/>
    </source>
</evidence>
<dbReference type="GO" id="GO:0002181">
    <property type="term" value="P:cytoplasmic translation"/>
    <property type="evidence" value="ECO:0007669"/>
    <property type="project" value="TreeGrafter"/>
</dbReference>
<dbReference type="PANTHER" id="PTHR10920">
    <property type="entry name" value="RIBOSOMAL RNA METHYLTRANSFERASE"/>
    <property type="match status" value="1"/>
</dbReference>
<feature type="region of interest" description="Disordered" evidence="4">
    <location>
        <begin position="104"/>
        <end position="123"/>
    </location>
</feature>
<dbReference type="AlphaFoldDB" id="A0A4S4D3Q4"/>
<dbReference type="GO" id="GO:0030488">
    <property type="term" value="P:tRNA methylation"/>
    <property type="evidence" value="ECO:0007669"/>
    <property type="project" value="TreeGrafter"/>
</dbReference>
<dbReference type="InterPro" id="IPR012936">
    <property type="entry name" value="Erv_C"/>
</dbReference>
<dbReference type="InterPro" id="IPR002877">
    <property type="entry name" value="RNA_MeTrfase_FtsJ_dom"/>
</dbReference>
<evidence type="ECO:0000259" key="6">
    <source>
        <dbReference type="Pfam" id="PF07970"/>
    </source>
</evidence>
<dbReference type="Gene3D" id="3.40.50.150">
    <property type="entry name" value="Vaccinia Virus protein VP39"/>
    <property type="match status" value="1"/>
</dbReference>
<evidence type="ECO:0000313" key="7">
    <source>
        <dbReference type="EMBL" id="THF96423.1"/>
    </source>
</evidence>
<organism evidence="7 8">
    <name type="scientific">Camellia sinensis var. sinensis</name>
    <name type="common">China tea</name>
    <dbReference type="NCBI Taxonomy" id="542762"/>
    <lineage>
        <taxon>Eukaryota</taxon>
        <taxon>Viridiplantae</taxon>
        <taxon>Streptophyta</taxon>
        <taxon>Embryophyta</taxon>
        <taxon>Tracheophyta</taxon>
        <taxon>Spermatophyta</taxon>
        <taxon>Magnoliopsida</taxon>
        <taxon>eudicotyledons</taxon>
        <taxon>Gunneridae</taxon>
        <taxon>Pentapetalae</taxon>
        <taxon>asterids</taxon>
        <taxon>Ericales</taxon>
        <taxon>Theaceae</taxon>
        <taxon>Camellia</taxon>
    </lineage>
</organism>
<evidence type="ECO:0000256" key="3">
    <source>
        <dbReference type="ARBA" id="ARBA00022691"/>
    </source>
</evidence>
<name>A0A4S4D3Q4_CAMSN</name>
<dbReference type="PANTHER" id="PTHR10920:SF12">
    <property type="entry name" value="TRNA (CYTIDINE(32)_GUANOSINE(34)-2'-O)-METHYLTRANSFERASE-RELATED"/>
    <property type="match status" value="1"/>
</dbReference>
<keyword evidence="3" id="KW-0949">S-adenosyl-L-methionine</keyword>